<dbReference type="PANTHER" id="PTHR42858:SF1">
    <property type="entry name" value="LD15494P"/>
    <property type="match status" value="1"/>
</dbReference>
<gene>
    <name evidence="2" type="ORF">QLX08_005065</name>
</gene>
<dbReference type="SUPFAM" id="SSF53383">
    <property type="entry name" value="PLP-dependent transferases"/>
    <property type="match status" value="1"/>
</dbReference>
<dbReference type="GO" id="GO:0030170">
    <property type="term" value="F:pyridoxal phosphate binding"/>
    <property type="evidence" value="ECO:0007669"/>
    <property type="project" value="InterPro"/>
</dbReference>
<dbReference type="InterPro" id="IPR015422">
    <property type="entry name" value="PyrdxlP-dep_Trfase_small"/>
</dbReference>
<sequence>MNPIFIKLIKIPKKEVLLKRVSSLFIENKSFDKTHWISYRRYATYNMETTSDPYRRHLFDDDTLFNVYKNEAINLSVGAPGPDLLQNCVELLKRATDHRLEEEKNEGKYYLFQYGMTAGLWECREELSKFLSRRYGDPVKRENLILTCGASHGLTLALNTILSPNGVIFVEEVTYMIALDTFKQFPLMKIVTVPMKNDVVDLDAFEKIVAEEKLNGNFLMNEQKLFWAMFYTIPTFHNPTGTTLPPESCKRLVEIARINSLLVVCDDVYNLLHYGDGLPPRRLFFYDQPTDPEYKSGNIVSNGSFSKILSPALRFGWIECSPQLASIFRVSGILCSGGAVNHYGSGVVTSLLQLNLQDNYLDKLIETYKERLSVLCNVLDQYLPQCCSYKKPKGGYFVWIHLPSGINGTDFIQWCQKEYKVSAIPGIRFSHSGKSHNFLRLSISFHKKHVLETAAIALCKALSDYVTENNNCK</sequence>
<dbReference type="Gene3D" id="3.90.1150.10">
    <property type="entry name" value="Aspartate Aminotransferase, domain 1"/>
    <property type="match status" value="1"/>
</dbReference>
<dbReference type="EMBL" id="JAWNGG020000082">
    <property type="protein sequence ID" value="KAK9303092.1"/>
    <property type="molecule type" value="Genomic_DNA"/>
</dbReference>
<comment type="caution">
    <text evidence="2">The sequence shown here is derived from an EMBL/GenBank/DDBJ whole genome shotgun (WGS) entry which is preliminary data.</text>
</comment>
<keyword evidence="3" id="KW-1185">Reference proteome</keyword>
<dbReference type="InterPro" id="IPR004839">
    <property type="entry name" value="Aminotransferase_I/II_large"/>
</dbReference>
<evidence type="ECO:0000259" key="1">
    <source>
        <dbReference type="Pfam" id="PF00155"/>
    </source>
</evidence>
<dbReference type="Pfam" id="PF00155">
    <property type="entry name" value="Aminotran_1_2"/>
    <property type="match status" value="1"/>
</dbReference>
<dbReference type="GO" id="GO:0047536">
    <property type="term" value="F:2-aminoadipate transaminase activity"/>
    <property type="evidence" value="ECO:0007669"/>
    <property type="project" value="TreeGrafter"/>
</dbReference>
<dbReference type="InterPro" id="IPR015421">
    <property type="entry name" value="PyrdxlP-dep_Trfase_major"/>
</dbReference>
<dbReference type="Proteomes" id="UP001432146">
    <property type="component" value="Unassembled WGS sequence"/>
</dbReference>
<dbReference type="PANTHER" id="PTHR42858">
    <property type="entry name" value="AMINOTRANSFERASE"/>
    <property type="match status" value="1"/>
</dbReference>
<dbReference type="CDD" id="cd00609">
    <property type="entry name" value="AAT_like"/>
    <property type="match status" value="1"/>
</dbReference>
<feature type="domain" description="Aminotransferase class I/classII large" evidence="1">
    <location>
        <begin position="72"/>
        <end position="455"/>
    </location>
</feature>
<dbReference type="InterPro" id="IPR015424">
    <property type="entry name" value="PyrdxlP-dep_Trfase"/>
</dbReference>
<evidence type="ECO:0000313" key="3">
    <source>
        <dbReference type="Proteomes" id="UP001432146"/>
    </source>
</evidence>
<accession>A0AAW0ZZS2</accession>
<organism evidence="2 3">
    <name type="scientific">Tetragonisca angustula</name>
    <dbReference type="NCBI Taxonomy" id="166442"/>
    <lineage>
        <taxon>Eukaryota</taxon>
        <taxon>Metazoa</taxon>
        <taxon>Ecdysozoa</taxon>
        <taxon>Arthropoda</taxon>
        <taxon>Hexapoda</taxon>
        <taxon>Insecta</taxon>
        <taxon>Pterygota</taxon>
        <taxon>Neoptera</taxon>
        <taxon>Endopterygota</taxon>
        <taxon>Hymenoptera</taxon>
        <taxon>Apocrita</taxon>
        <taxon>Aculeata</taxon>
        <taxon>Apoidea</taxon>
        <taxon>Anthophila</taxon>
        <taxon>Apidae</taxon>
        <taxon>Tetragonisca</taxon>
    </lineage>
</organism>
<proteinExistence type="predicted"/>
<reference evidence="2 3" key="1">
    <citation type="submission" date="2024-05" db="EMBL/GenBank/DDBJ databases">
        <title>The nuclear and mitochondrial genome assemblies of Tetragonisca angustula (Apidae: Meliponini), a tiny yet remarkable pollinator in the Neotropics.</title>
        <authorList>
            <person name="Ferrari R."/>
            <person name="Ricardo P.C."/>
            <person name="Dias F.C."/>
            <person name="Araujo N.S."/>
            <person name="Soares D.O."/>
            <person name="Zhou Q.-S."/>
            <person name="Zhu C.-D."/>
            <person name="Coutinho L."/>
            <person name="Airas M.C."/>
            <person name="Batista T.M."/>
        </authorList>
    </citation>
    <scope>NUCLEOTIDE SEQUENCE [LARGE SCALE GENOMIC DNA]</scope>
    <source>
        <strain evidence="2">ASF017062</strain>
        <tissue evidence="2">Abdomen</tissue>
    </source>
</reference>
<protein>
    <recommendedName>
        <fullName evidence="1">Aminotransferase class I/classII large domain-containing protein</fullName>
    </recommendedName>
</protein>
<name>A0AAW0ZZS2_9HYME</name>
<dbReference type="AlphaFoldDB" id="A0AAW0ZZS2"/>
<evidence type="ECO:0000313" key="2">
    <source>
        <dbReference type="EMBL" id="KAK9303092.1"/>
    </source>
</evidence>
<dbReference type="Gene3D" id="3.40.640.10">
    <property type="entry name" value="Type I PLP-dependent aspartate aminotransferase-like (Major domain)"/>
    <property type="match status" value="1"/>
</dbReference>